<dbReference type="Gene3D" id="3.30.1740.10">
    <property type="entry name" value="Zinc finger, PARP-type"/>
    <property type="match status" value="1"/>
</dbReference>
<evidence type="ECO:0000259" key="21">
    <source>
        <dbReference type="PROSITE" id="PS50064"/>
    </source>
</evidence>
<dbReference type="InterPro" id="IPR000977">
    <property type="entry name" value="DNA_ligase_ATP-dep"/>
</dbReference>
<dbReference type="InterPro" id="IPR012340">
    <property type="entry name" value="NA-bd_OB-fold"/>
</dbReference>
<dbReference type="PROSITE" id="PS00347">
    <property type="entry name" value="ZF_PARP_1"/>
    <property type="match status" value="1"/>
</dbReference>
<dbReference type="GO" id="GO:0006273">
    <property type="term" value="P:lagging strand elongation"/>
    <property type="evidence" value="ECO:0007669"/>
    <property type="project" value="TreeGrafter"/>
</dbReference>
<keyword evidence="7" id="KW-0479">Metal-binding</keyword>
<dbReference type="InterPro" id="IPR016059">
    <property type="entry name" value="DNA_ligase_ATP-dep_CS"/>
</dbReference>
<dbReference type="Proteomes" id="UP000285301">
    <property type="component" value="Unassembled WGS sequence"/>
</dbReference>
<accession>A0A3S4QJJ8</accession>
<dbReference type="FunFam" id="3.30.470.30:FF:000003">
    <property type="entry name" value="DNA ligase"/>
    <property type="match status" value="1"/>
</dbReference>
<dbReference type="InterPro" id="IPR001510">
    <property type="entry name" value="Znf_PARP"/>
</dbReference>
<evidence type="ECO:0000313" key="23">
    <source>
        <dbReference type="EMBL" id="RWS02200.1"/>
    </source>
</evidence>
<dbReference type="SUPFAM" id="SSF56091">
    <property type="entry name" value="DNA ligase/mRNA capping enzyme, catalytic domain"/>
    <property type="match status" value="1"/>
</dbReference>
<dbReference type="EMBL" id="NCKU01008027">
    <property type="protein sequence ID" value="RWS02200.1"/>
    <property type="molecule type" value="Genomic_DNA"/>
</dbReference>
<evidence type="ECO:0000256" key="7">
    <source>
        <dbReference type="ARBA" id="ARBA00022723"/>
    </source>
</evidence>
<keyword evidence="4 19" id="KW-0436">Ligase</keyword>
<reference evidence="24" key="2">
    <citation type="submission" date="2018-11" db="EMBL/GenBank/DDBJ databases">
        <title>Trombidioid mite genomics.</title>
        <authorList>
            <person name="Dong X."/>
        </authorList>
    </citation>
    <scope>NUCLEOTIDE SEQUENCE</scope>
    <source>
        <strain evidence="24">UoL-WK</strain>
    </source>
</reference>
<keyword evidence="15 19" id="KW-0234">DNA repair</keyword>
<dbReference type="Pfam" id="PF01068">
    <property type="entry name" value="DNA_ligase_A_M"/>
    <property type="match status" value="1"/>
</dbReference>
<evidence type="ECO:0000256" key="15">
    <source>
        <dbReference type="ARBA" id="ARBA00023204"/>
    </source>
</evidence>
<dbReference type="Pfam" id="PF00645">
    <property type="entry name" value="zf-PARP"/>
    <property type="match status" value="1"/>
</dbReference>
<dbReference type="CDD" id="cd07967">
    <property type="entry name" value="OBF_DNA_ligase_III"/>
    <property type="match status" value="1"/>
</dbReference>
<gene>
    <name evidence="24" type="ORF">B4U79_09614</name>
    <name evidence="23" type="ORF">B4U79_14284</name>
</gene>
<evidence type="ECO:0000256" key="9">
    <source>
        <dbReference type="ARBA" id="ARBA00022763"/>
    </source>
</evidence>
<evidence type="ECO:0000313" key="25">
    <source>
        <dbReference type="Proteomes" id="UP000285301"/>
    </source>
</evidence>
<dbReference type="STRING" id="1965070.A0A3S4QJJ8"/>
<organism evidence="24 25">
    <name type="scientific">Dinothrombium tinctorium</name>
    <dbReference type="NCBI Taxonomy" id="1965070"/>
    <lineage>
        <taxon>Eukaryota</taxon>
        <taxon>Metazoa</taxon>
        <taxon>Ecdysozoa</taxon>
        <taxon>Arthropoda</taxon>
        <taxon>Chelicerata</taxon>
        <taxon>Arachnida</taxon>
        <taxon>Acari</taxon>
        <taxon>Acariformes</taxon>
        <taxon>Trombidiformes</taxon>
        <taxon>Prostigmata</taxon>
        <taxon>Anystina</taxon>
        <taxon>Parasitengona</taxon>
        <taxon>Trombidioidea</taxon>
        <taxon>Trombidiidae</taxon>
        <taxon>Dinothrombium</taxon>
    </lineage>
</organism>
<evidence type="ECO:0000313" key="24">
    <source>
        <dbReference type="EMBL" id="RWS04289.1"/>
    </source>
</evidence>
<comment type="cofactor">
    <cofactor evidence="1">
        <name>Mg(2+)</name>
        <dbReference type="ChEBI" id="CHEBI:18420"/>
    </cofactor>
</comment>
<keyword evidence="10" id="KW-0863">Zinc-finger</keyword>
<keyword evidence="9 19" id="KW-0227">DNA damage</keyword>
<dbReference type="GO" id="GO:0051301">
    <property type="term" value="P:cell division"/>
    <property type="evidence" value="ECO:0007669"/>
    <property type="project" value="UniProtKB-KW"/>
</dbReference>
<keyword evidence="6" id="KW-0235">DNA replication</keyword>
<evidence type="ECO:0000256" key="12">
    <source>
        <dbReference type="ARBA" id="ARBA00022840"/>
    </source>
</evidence>
<dbReference type="GO" id="GO:0003677">
    <property type="term" value="F:DNA binding"/>
    <property type="evidence" value="ECO:0007669"/>
    <property type="project" value="InterPro"/>
</dbReference>
<dbReference type="PROSITE" id="PS50160">
    <property type="entry name" value="DNA_LIGASE_A3"/>
    <property type="match status" value="1"/>
</dbReference>
<dbReference type="AlphaFoldDB" id="A0A3S4QJJ8"/>
<dbReference type="GO" id="GO:0003910">
    <property type="term" value="F:DNA ligase (ATP) activity"/>
    <property type="evidence" value="ECO:0007669"/>
    <property type="project" value="UniProtKB-EC"/>
</dbReference>
<dbReference type="GO" id="GO:0070421">
    <property type="term" value="C:DNA ligase III-XRCC1 complex"/>
    <property type="evidence" value="ECO:0007669"/>
    <property type="project" value="TreeGrafter"/>
</dbReference>
<dbReference type="InterPro" id="IPR036957">
    <property type="entry name" value="Znf_PARP_sf"/>
</dbReference>
<dbReference type="FunFam" id="1.10.3260.10:FF:000002">
    <property type="entry name" value="DNA ligase"/>
    <property type="match status" value="1"/>
</dbReference>
<evidence type="ECO:0000256" key="5">
    <source>
        <dbReference type="ARBA" id="ARBA00022618"/>
    </source>
</evidence>
<evidence type="ECO:0000256" key="6">
    <source>
        <dbReference type="ARBA" id="ARBA00022705"/>
    </source>
</evidence>
<comment type="catalytic activity">
    <reaction evidence="18 19">
        <text>ATP + (deoxyribonucleotide)n-3'-hydroxyl + 5'-phospho-(deoxyribonucleotide)m = (deoxyribonucleotide)n+m + AMP + diphosphate.</text>
        <dbReference type="EC" id="6.5.1.1"/>
    </reaction>
</comment>
<keyword evidence="14 19" id="KW-0233">DNA recombination</keyword>
<evidence type="ECO:0000256" key="8">
    <source>
        <dbReference type="ARBA" id="ARBA00022741"/>
    </source>
</evidence>
<keyword evidence="8 19" id="KW-0547">Nucleotide-binding</keyword>
<keyword evidence="17" id="KW-0131">Cell cycle</keyword>
<evidence type="ECO:0000256" key="1">
    <source>
        <dbReference type="ARBA" id="ARBA00001946"/>
    </source>
</evidence>
<dbReference type="Gene3D" id="3.30.470.30">
    <property type="entry name" value="DNA ligase/mRNA capping enzyme"/>
    <property type="match status" value="1"/>
</dbReference>
<protein>
    <recommendedName>
        <fullName evidence="19">DNA ligase</fullName>
        <ecNumber evidence="19">6.5.1.1</ecNumber>
    </recommendedName>
</protein>
<dbReference type="Gene3D" id="3.30.1490.70">
    <property type="match status" value="1"/>
</dbReference>
<dbReference type="PANTHER" id="PTHR45674">
    <property type="entry name" value="DNA LIGASE 1/3 FAMILY MEMBER"/>
    <property type="match status" value="1"/>
</dbReference>
<dbReference type="InterPro" id="IPR012309">
    <property type="entry name" value="DNA_ligase_ATP-dep_C"/>
</dbReference>
<evidence type="ECO:0000256" key="19">
    <source>
        <dbReference type="RuleBase" id="RU000617"/>
    </source>
</evidence>
<dbReference type="GO" id="GO:0071897">
    <property type="term" value="P:DNA biosynthetic process"/>
    <property type="evidence" value="ECO:0007669"/>
    <property type="project" value="InterPro"/>
</dbReference>
<evidence type="ECO:0000259" key="22">
    <source>
        <dbReference type="PROSITE" id="PS50160"/>
    </source>
</evidence>
<feature type="domain" description="ATP-dependent DNA ligase family profile" evidence="22">
    <location>
        <begin position="438"/>
        <end position="572"/>
    </location>
</feature>
<evidence type="ECO:0000256" key="11">
    <source>
        <dbReference type="ARBA" id="ARBA00022833"/>
    </source>
</evidence>
<dbReference type="EC" id="6.5.1.1" evidence="19"/>
<evidence type="ECO:0000256" key="10">
    <source>
        <dbReference type="ARBA" id="ARBA00022771"/>
    </source>
</evidence>
<dbReference type="Pfam" id="PF04679">
    <property type="entry name" value="DNA_ligase_A_C"/>
    <property type="match status" value="1"/>
</dbReference>
<dbReference type="GO" id="GO:0005524">
    <property type="term" value="F:ATP binding"/>
    <property type="evidence" value="ECO:0007669"/>
    <property type="project" value="UniProtKB-KW"/>
</dbReference>
<evidence type="ECO:0000256" key="2">
    <source>
        <dbReference type="ARBA" id="ARBA00004123"/>
    </source>
</evidence>
<dbReference type="PANTHER" id="PTHR45674:SF9">
    <property type="entry name" value="DNA LIGASE 3"/>
    <property type="match status" value="1"/>
</dbReference>
<dbReference type="OrthoDB" id="206088at2759"/>
<keyword evidence="5" id="KW-0132">Cell division</keyword>
<keyword evidence="25" id="KW-1185">Reference proteome</keyword>
<dbReference type="Gene3D" id="1.10.3260.10">
    <property type="entry name" value="DNA ligase, ATP-dependent, N-terminal domain"/>
    <property type="match status" value="1"/>
</dbReference>
<dbReference type="CDD" id="cd07902">
    <property type="entry name" value="Adenylation_DNA_ligase_III"/>
    <property type="match status" value="1"/>
</dbReference>
<evidence type="ECO:0000256" key="13">
    <source>
        <dbReference type="ARBA" id="ARBA00022842"/>
    </source>
</evidence>
<keyword evidence="12 19" id="KW-0067">ATP-binding</keyword>
<dbReference type="SUPFAM" id="SSF57716">
    <property type="entry name" value="Glucocorticoid receptor-like (DNA-binding domain)"/>
    <property type="match status" value="1"/>
</dbReference>
<dbReference type="SUPFAM" id="SSF117018">
    <property type="entry name" value="ATP-dependent DNA ligase DNA-binding domain"/>
    <property type="match status" value="1"/>
</dbReference>
<evidence type="ECO:0000256" key="16">
    <source>
        <dbReference type="ARBA" id="ARBA00023242"/>
    </source>
</evidence>
<evidence type="ECO:0000256" key="18">
    <source>
        <dbReference type="ARBA" id="ARBA00034003"/>
    </source>
</evidence>
<dbReference type="InterPro" id="IPR036599">
    <property type="entry name" value="DNA_ligase_N_sf"/>
</dbReference>
<dbReference type="InterPro" id="IPR012310">
    <property type="entry name" value="DNA_ligase_ATP-dep_cent"/>
</dbReference>
<dbReference type="GO" id="GO:0006310">
    <property type="term" value="P:DNA recombination"/>
    <property type="evidence" value="ECO:0007669"/>
    <property type="project" value="UniProtKB-KW"/>
</dbReference>
<dbReference type="InterPro" id="IPR012308">
    <property type="entry name" value="DNA_ligase_ATP-dep_N"/>
</dbReference>
<reference evidence="24 25" key="1">
    <citation type="journal article" date="2018" name="Gigascience">
        <title>Genomes of trombidid mites reveal novel predicted allergens and laterally-transferred genes associated with secondary metabolism.</title>
        <authorList>
            <person name="Dong X."/>
            <person name="Chaisiri K."/>
            <person name="Xia D."/>
            <person name="Armstrong S.D."/>
            <person name="Fang Y."/>
            <person name="Donnelly M.J."/>
            <person name="Kadowaki T."/>
            <person name="McGarry J.W."/>
            <person name="Darby A.C."/>
            <person name="Makepeace B.L."/>
        </authorList>
    </citation>
    <scope>NUCLEOTIDE SEQUENCE [LARGE SCALE GENOMIC DNA]</scope>
    <source>
        <strain evidence="24">UoL-WK</strain>
    </source>
</reference>
<dbReference type="SMART" id="SM01336">
    <property type="entry name" value="zf-PARP"/>
    <property type="match status" value="1"/>
</dbReference>
<comment type="subcellular location">
    <subcellularLocation>
        <location evidence="2">Nucleus</location>
    </subcellularLocation>
</comment>
<dbReference type="FunFam" id="2.40.50.140:FF:000085">
    <property type="entry name" value="DNA ligase"/>
    <property type="match status" value="1"/>
</dbReference>
<keyword evidence="16" id="KW-0539">Nucleus</keyword>
<dbReference type="EMBL" id="NCKU01005671">
    <property type="protein sequence ID" value="RWS04289.1"/>
    <property type="molecule type" value="Genomic_DNA"/>
</dbReference>
<dbReference type="PROSITE" id="PS00333">
    <property type="entry name" value="DNA_LIGASE_A2"/>
    <property type="match status" value="1"/>
</dbReference>
<dbReference type="PROSITE" id="PS50064">
    <property type="entry name" value="ZF_PARP_2"/>
    <property type="match status" value="1"/>
</dbReference>
<dbReference type="Gene3D" id="2.40.50.140">
    <property type="entry name" value="Nucleic acid-binding proteins"/>
    <property type="match status" value="1"/>
</dbReference>
<dbReference type="InterPro" id="IPR050191">
    <property type="entry name" value="ATP-dep_DNA_ligase"/>
</dbReference>
<dbReference type="GO" id="GO:0008270">
    <property type="term" value="F:zinc ion binding"/>
    <property type="evidence" value="ECO:0007669"/>
    <property type="project" value="UniProtKB-KW"/>
</dbReference>
<feature type="domain" description="PARP-type" evidence="21">
    <location>
        <begin position="3"/>
        <end position="93"/>
    </location>
</feature>
<sequence>MRFCVDYSKKGTAVCRKCRQKIEKGVLRIAKLVPNTFSDSGGDMKQWHHIHCVFEMMRHPKAIKLQNLQELDGIDQINENDKQLLKDHISKLQKGSRIMSKLTIAKKASKASEDNDESEEPCDDKLEIFEKICDHVANEASYNGKTKIFAQFFEKGSKNNGFKGDLYIWIKLLLPAAENRVYNLQNKQLIKIFSLIFGANQESMLDALNESGDVSQVIVSYFDKCKTMKPCTESILTLHQVDSFLQELSTLTKEDEQTSHLKKIVSKCTADDLKIIIRLIKRDLRINCGPKHVLNALHEDAYEAFQNSRDLKAILSELNNSSGSKNVIKTQLMTPIIPMLAEPCRSVDQAFSKCVNGIYAEIKYDGERVQIHKNGDDFEYYSRSLKPVQKHKVEYLYKYISEAIPTGKSLILDGEIVLFDKKNNKPLPFGTLGIHKKQSFKDATVCLFLFDCLYFNGTNLMNEVFTKRRAVLENNVKPVSGHIMLSKSEFVKTRKHLKILMESAIQNRLEGLVLKDAKSIYEPGKRHWLKMKRDYLESGSMADSADLVVIGAYYGTGNKGGKMSIFLMGCYDTNSKKWLTVCKVGNGHDDDTIDRLQHELKDIMNPIRRDPDLVPDWAKINRSLVPDFIVTDPKKSPVWEITGAEFSKANAHTANGISIRFPRVTKIRDDKTWKEATNLAELIILFNKSTEGWSLNEELDEVDEERQQNSSLCSLIRQVLPRNDKRKRDSSSNSENENLSPSKRISVSIVFTY</sequence>
<evidence type="ECO:0000256" key="4">
    <source>
        <dbReference type="ARBA" id="ARBA00022598"/>
    </source>
</evidence>
<dbReference type="Pfam" id="PF04675">
    <property type="entry name" value="DNA_ligase_A_N"/>
    <property type="match status" value="1"/>
</dbReference>
<keyword evidence="11" id="KW-0862">Zinc</keyword>
<evidence type="ECO:0000256" key="14">
    <source>
        <dbReference type="ARBA" id="ARBA00023172"/>
    </source>
</evidence>
<comment type="caution">
    <text evidence="24">The sequence shown here is derived from an EMBL/GenBank/DDBJ whole genome shotgun (WGS) entry which is preliminary data.</text>
</comment>
<evidence type="ECO:0000256" key="20">
    <source>
        <dbReference type="RuleBase" id="RU004196"/>
    </source>
</evidence>
<dbReference type="NCBIfam" id="TIGR00574">
    <property type="entry name" value="dnl1"/>
    <property type="match status" value="1"/>
</dbReference>
<dbReference type="PROSITE" id="PS00697">
    <property type="entry name" value="DNA_LIGASE_A1"/>
    <property type="match status" value="1"/>
</dbReference>
<evidence type="ECO:0000256" key="17">
    <source>
        <dbReference type="ARBA" id="ARBA00023306"/>
    </source>
</evidence>
<dbReference type="GO" id="GO:0006302">
    <property type="term" value="P:double-strand break repair"/>
    <property type="evidence" value="ECO:0007669"/>
    <property type="project" value="TreeGrafter"/>
</dbReference>
<proteinExistence type="inferred from homology"/>
<comment type="similarity">
    <text evidence="3 20">Belongs to the ATP-dependent DNA ligase family.</text>
</comment>
<name>A0A3S4QJJ8_9ACAR</name>
<keyword evidence="13" id="KW-0460">Magnesium</keyword>
<dbReference type="SUPFAM" id="SSF50249">
    <property type="entry name" value="Nucleic acid-binding proteins"/>
    <property type="match status" value="1"/>
</dbReference>
<evidence type="ECO:0000256" key="3">
    <source>
        <dbReference type="ARBA" id="ARBA00007572"/>
    </source>
</evidence>